<keyword evidence="2" id="KW-1185">Reference proteome</keyword>
<proteinExistence type="predicted"/>
<evidence type="ECO:0000313" key="2">
    <source>
        <dbReference type="Proteomes" id="UP000651728"/>
    </source>
</evidence>
<comment type="caution">
    <text evidence="1">The sequence shown here is derived from an EMBL/GenBank/DDBJ whole genome shotgun (WGS) entry which is preliminary data.</text>
</comment>
<protein>
    <submittedName>
        <fullName evidence="1">Uncharacterized protein</fullName>
    </submittedName>
</protein>
<accession>A0ABQ4FI64</accession>
<reference evidence="1 2" key="1">
    <citation type="submission" date="2021-01" db="EMBL/GenBank/DDBJ databases">
        <title>Whole genome shotgun sequence of Microbispora amethystogenes NBRC 101907.</title>
        <authorList>
            <person name="Komaki H."/>
            <person name="Tamura T."/>
        </authorList>
    </citation>
    <scope>NUCLEOTIDE SEQUENCE [LARGE SCALE GENOMIC DNA]</scope>
    <source>
        <strain evidence="1 2">NBRC 101907</strain>
    </source>
</reference>
<evidence type="ECO:0000313" key="1">
    <source>
        <dbReference type="EMBL" id="GIH34464.1"/>
    </source>
</evidence>
<dbReference type="EMBL" id="BOOB01000036">
    <property type="protein sequence ID" value="GIH34464.1"/>
    <property type="molecule type" value="Genomic_DNA"/>
</dbReference>
<gene>
    <name evidence="1" type="ORF">Mam01_46280</name>
</gene>
<name>A0ABQ4FI64_9ACTN</name>
<organism evidence="1 2">
    <name type="scientific">Microbispora amethystogenes</name>
    <dbReference type="NCBI Taxonomy" id="1427754"/>
    <lineage>
        <taxon>Bacteria</taxon>
        <taxon>Bacillati</taxon>
        <taxon>Actinomycetota</taxon>
        <taxon>Actinomycetes</taxon>
        <taxon>Streptosporangiales</taxon>
        <taxon>Streptosporangiaceae</taxon>
        <taxon>Microbispora</taxon>
    </lineage>
</organism>
<dbReference type="Proteomes" id="UP000651728">
    <property type="component" value="Unassembled WGS sequence"/>
</dbReference>
<sequence>MKQLLLRIGDHPHRRITQELADIRQIYPPEREALGVVAFGIELIETARSGRSTPSGPAR</sequence>
<dbReference type="RefSeq" id="WP_204287307.1">
    <property type="nucleotide sequence ID" value="NZ_BAABEJ010000019.1"/>
</dbReference>